<dbReference type="GO" id="GO:0008236">
    <property type="term" value="F:serine-type peptidase activity"/>
    <property type="evidence" value="ECO:0007669"/>
    <property type="project" value="UniProtKB-KW"/>
</dbReference>
<feature type="domain" description="PDZ" evidence="7">
    <location>
        <begin position="136"/>
        <end position="218"/>
    </location>
</feature>
<protein>
    <submittedName>
        <fullName evidence="8">Peptidase S41</fullName>
    </submittedName>
</protein>
<dbReference type="GO" id="GO:0007165">
    <property type="term" value="P:signal transduction"/>
    <property type="evidence" value="ECO:0007669"/>
    <property type="project" value="TreeGrafter"/>
</dbReference>
<dbReference type="CDD" id="cd06782">
    <property type="entry name" value="cpPDZ_CPP-like"/>
    <property type="match status" value="1"/>
</dbReference>
<dbReference type="GO" id="GO:0004175">
    <property type="term" value="F:endopeptidase activity"/>
    <property type="evidence" value="ECO:0007669"/>
    <property type="project" value="TreeGrafter"/>
</dbReference>
<dbReference type="Gene3D" id="1.10.101.10">
    <property type="entry name" value="PGBD-like superfamily/PGBD"/>
    <property type="match status" value="1"/>
</dbReference>
<proteinExistence type="inferred from homology"/>
<dbReference type="InterPro" id="IPR001478">
    <property type="entry name" value="PDZ"/>
</dbReference>
<dbReference type="SMART" id="SM00245">
    <property type="entry name" value="TSPc"/>
    <property type="match status" value="1"/>
</dbReference>
<comment type="similarity">
    <text evidence="1 5">Belongs to the peptidase S41A family.</text>
</comment>
<dbReference type="InterPro" id="IPR004447">
    <property type="entry name" value="Peptidase_S41A"/>
</dbReference>
<dbReference type="SUPFAM" id="SSF52096">
    <property type="entry name" value="ClpP/crotonase"/>
    <property type="match status" value="1"/>
</dbReference>
<dbReference type="CDD" id="cd07560">
    <property type="entry name" value="Peptidase_S41_CPP"/>
    <property type="match status" value="1"/>
</dbReference>
<dbReference type="SUPFAM" id="SSF50156">
    <property type="entry name" value="PDZ domain-like"/>
    <property type="match status" value="1"/>
</dbReference>
<evidence type="ECO:0000313" key="8">
    <source>
        <dbReference type="EMBL" id="PKY91375.1"/>
    </source>
</evidence>
<dbReference type="FunFam" id="2.30.42.10:FF:000063">
    <property type="entry name" value="Peptidase, S41 family"/>
    <property type="match status" value="1"/>
</dbReference>
<dbReference type="AlphaFoldDB" id="A0A2I1K751"/>
<dbReference type="InterPro" id="IPR036366">
    <property type="entry name" value="PGBDSf"/>
</dbReference>
<organism evidence="8 9">
    <name type="scientific">Aerococcus christensenii</name>
    <dbReference type="NCBI Taxonomy" id="87541"/>
    <lineage>
        <taxon>Bacteria</taxon>
        <taxon>Bacillati</taxon>
        <taxon>Bacillota</taxon>
        <taxon>Bacilli</taxon>
        <taxon>Lactobacillales</taxon>
        <taxon>Aerococcaceae</taxon>
        <taxon>Aerococcus</taxon>
    </lineage>
</organism>
<evidence type="ECO:0000256" key="5">
    <source>
        <dbReference type="RuleBase" id="RU004404"/>
    </source>
</evidence>
<dbReference type="InterPro" id="IPR029045">
    <property type="entry name" value="ClpP/crotonase-like_dom_sf"/>
</dbReference>
<dbReference type="InterPro" id="IPR036365">
    <property type="entry name" value="PGBD-like_sf"/>
</dbReference>
<dbReference type="Gene3D" id="3.30.750.44">
    <property type="match status" value="1"/>
</dbReference>
<evidence type="ECO:0000256" key="3">
    <source>
        <dbReference type="ARBA" id="ARBA00022801"/>
    </source>
</evidence>
<sequence length="514" mass="56669">MQADQPKESLNTSKQTQNINTKESEATSSTQPLLQKHFLLKFLKKRSVQIGGAILLTAVVTFSATNYWNTGLSPWESLDGDCFTLPELQKIQRAFTVLNKQYMGNIDREKMINSGIEAMTKSLGDPYTAYLQEEDSKDLDQTMEANFEGIGAQISSDHQEIVVISPIKGSPAEKAGIQPHDVLVSADGQSLSGKTPAEAAKMIRGEAGSEVQLVVRRGDSEQSVTIKRGKVPLQTVHSEKIADHPEIGYIQISTFSEPTAADVRTAVTELRKQGVKSFIVDVRGNPGGLLTSAVQIANFFLKKGQTIVQVENKEGQRKVITAGKDSDFHIDEPTVLLVDKGSASASEILAGALKESAHLPIVGTQTYGKGTVQTVFKLDPKDKLKVTYAHWLTPDGHWIHKKGIQPDETVELPDYATLHVIDTQKEYHEGDEGDEVKNIQKFLQALGKLQEDQVTSHYDANTQKAVKEFQKENHLSQTATINQETALKLIQVLKQTLQANDQQKQKAVDLLRNH</sequence>
<dbReference type="InterPro" id="IPR055210">
    <property type="entry name" value="CtpA/B_N"/>
</dbReference>
<comment type="caution">
    <text evidence="8">The sequence shown here is derived from an EMBL/GenBank/DDBJ whole genome shotgun (WGS) entry which is preliminary data.</text>
</comment>
<dbReference type="Proteomes" id="UP000234775">
    <property type="component" value="Unassembled WGS sequence"/>
</dbReference>
<dbReference type="InterPro" id="IPR005151">
    <property type="entry name" value="Tail-specific_protease"/>
</dbReference>
<keyword evidence="2 5" id="KW-0645">Protease</keyword>
<dbReference type="Pfam" id="PF17820">
    <property type="entry name" value="PDZ_6"/>
    <property type="match status" value="1"/>
</dbReference>
<feature type="compositionally biased region" description="Polar residues" evidence="6">
    <location>
        <begin position="8"/>
        <end position="28"/>
    </location>
</feature>
<accession>A0A2I1K751</accession>
<evidence type="ECO:0000259" key="7">
    <source>
        <dbReference type="PROSITE" id="PS50106"/>
    </source>
</evidence>
<dbReference type="GO" id="GO:0006508">
    <property type="term" value="P:proteolysis"/>
    <property type="evidence" value="ECO:0007669"/>
    <property type="project" value="UniProtKB-KW"/>
</dbReference>
<dbReference type="PANTHER" id="PTHR32060">
    <property type="entry name" value="TAIL-SPECIFIC PROTEASE"/>
    <property type="match status" value="1"/>
</dbReference>
<evidence type="ECO:0000256" key="2">
    <source>
        <dbReference type="ARBA" id="ARBA00022670"/>
    </source>
</evidence>
<dbReference type="NCBIfam" id="TIGR00225">
    <property type="entry name" value="prc"/>
    <property type="match status" value="1"/>
</dbReference>
<keyword evidence="3 5" id="KW-0378">Hydrolase</keyword>
<dbReference type="SUPFAM" id="SSF47090">
    <property type="entry name" value="PGBD-like"/>
    <property type="match status" value="1"/>
</dbReference>
<keyword evidence="9" id="KW-1185">Reference proteome</keyword>
<evidence type="ECO:0000256" key="6">
    <source>
        <dbReference type="SAM" id="MobiDB-lite"/>
    </source>
</evidence>
<gene>
    <name evidence="8" type="ORF">CYJ27_04695</name>
</gene>
<keyword evidence="4 5" id="KW-0720">Serine protease</keyword>
<dbReference type="Gene3D" id="3.90.226.10">
    <property type="entry name" value="2-enoyl-CoA Hydratase, Chain A, domain 1"/>
    <property type="match status" value="1"/>
</dbReference>
<dbReference type="EMBL" id="PKGZ01000003">
    <property type="protein sequence ID" value="PKY91375.1"/>
    <property type="molecule type" value="Genomic_DNA"/>
</dbReference>
<dbReference type="PANTHER" id="PTHR32060:SF30">
    <property type="entry name" value="CARBOXY-TERMINAL PROCESSING PROTEASE CTPA"/>
    <property type="match status" value="1"/>
</dbReference>
<dbReference type="Gene3D" id="2.30.42.10">
    <property type="match status" value="1"/>
</dbReference>
<reference evidence="8 9" key="1">
    <citation type="submission" date="2017-12" db="EMBL/GenBank/DDBJ databases">
        <title>Phylogenetic diversity of female urinary microbiome.</title>
        <authorList>
            <person name="Thomas-White K."/>
            <person name="Wolfe A.J."/>
        </authorList>
    </citation>
    <scope>NUCLEOTIDE SEQUENCE [LARGE SCALE GENOMIC DNA]</scope>
    <source>
        <strain evidence="8 9">UMB0844</strain>
    </source>
</reference>
<dbReference type="Pfam" id="PF22694">
    <property type="entry name" value="CtpB_N-like"/>
    <property type="match status" value="1"/>
</dbReference>
<dbReference type="Pfam" id="PF01471">
    <property type="entry name" value="PG_binding_1"/>
    <property type="match status" value="1"/>
</dbReference>
<dbReference type="Pfam" id="PF03572">
    <property type="entry name" value="Peptidase_S41"/>
    <property type="match status" value="1"/>
</dbReference>
<dbReference type="PROSITE" id="PS50106">
    <property type="entry name" value="PDZ"/>
    <property type="match status" value="1"/>
</dbReference>
<evidence type="ECO:0000313" key="9">
    <source>
        <dbReference type="Proteomes" id="UP000234775"/>
    </source>
</evidence>
<dbReference type="SMART" id="SM00228">
    <property type="entry name" value="PDZ"/>
    <property type="match status" value="1"/>
</dbReference>
<dbReference type="InterPro" id="IPR036034">
    <property type="entry name" value="PDZ_sf"/>
</dbReference>
<evidence type="ECO:0000256" key="4">
    <source>
        <dbReference type="ARBA" id="ARBA00022825"/>
    </source>
</evidence>
<dbReference type="InterPro" id="IPR041489">
    <property type="entry name" value="PDZ_6"/>
</dbReference>
<name>A0A2I1K751_9LACT</name>
<dbReference type="InterPro" id="IPR002477">
    <property type="entry name" value="Peptidoglycan-bd-like"/>
</dbReference>
<feature type="region of interest" description="Disordered" evidence="6">
    <location>
        <begin position="1"/>
        <end position="28"/>
    </location>
</feature>
<dbReference type="RefSeq" id="WP_101660220.1">
    <property type="nucleotide sequence ID" value="NZ_CP118095.1"/>
</dbReference>
<dbReference type="GO" id="GO:0030288">
    <property type="term" value="C:outer membrane-bounded periplasmic space"/>
    <property type="evidence" value="ECO:0007669"/>
    <property type="project" value="TreeGrafter"/>
</dbReference>
<evidence type="ECO:0000256" key="1">
    <source>
        <dbReference type="ARBA" id="ARBA00009179"/>
    </source>
</evidence>